<name>A0A8J4RNX3_9ROSI</name>
<dbReference type="PROSITE" id="PS50948">
    <property type="entry name" value="PAN"/>
    <property type="match status" value="1"/>
</dbReference>
<feature type="chain" id="PRO_5035144850" description="Apple domain-containing protein" evidence="1">
    <location>
        <begin position="29"/>
        <end position="211"/>
    </location>
</feature>
<accession>A0A8J4RNX3</accession>
<keyword evidence="4" id="KW-1185">Reference proteome</keyword>
<dbReference type="PANTHER" id="PTHR32444">
    <property type="entry name" value="BULB-TYPE LECTIN DOMAIN-CONTAINING PROTEIN"/>
    <property type="match status" value="1"/>
</dbReference>
<dbReference type="SMART" id="SM00473">
    <property type="entry name" value="PAN_AP"/>
    <property type="match status" value="1"/>
</dbReference>
<gene>
    <name evidence="3" type="ORF">CMV_003426</name>
</gene>
<evidence type="ECO:0000256" key="1">
    <source>
        <dbReference type="SAM" id="SignalP"/>
    </source>
</evidence>
<comment type="caution">
    <text evidence="3">The sequence shown here is derived from an EMBL/GenBank/DDBJ whole genome shotgun (WGS) entry which is preliminary data.</text>
</comment>
<dbReference type="AlphaFoldDB" id="A0A8J4RNX3"/>
<dbReference type="CDD" id="cd01098">
    <property type="entry name" value="PAN_AP_plant"/>
    <property type="match status" value="1"/>
</dbReference>
<dbReference type="Proteomes" id="UP000737018">
    <property type="component" value="Unassembled WGS sequence"/>
</dbReference>
<dbReference type="OrthoDB" id="643280at2759"/>
<evidence type="ECO:0000313" key="4">
    <source>
        <dbReference type="Proteomes" id="UP000737018"/>
    </source>
</evidence>
<feature type="domain" description="Apple" evidence="2">
    <location>
        <begin position="112"/>
        <end position="195"/>
    </location>
</feature>
<evidence type="ECO:0000259" key="2">
    <source>
        <dbReference type="PROSITE" id="PS50948"/>
    </source>
</evidence>
<organism evidence="3 4">
    <name type="scientific">Castanea mollissima</name>
    <name type="common">Chinese chestnut</name>
    <dbReference type="NCBI Taxonomy" id="60419"/>
    <lineage>
        <taxon>Eukaryota</taxon>
        <taxon>Viridiplantae</taxon>
        <taxon>Streptophyta</taxon>
        <taxon>Embryophyta</taxon>
        <taxon>Tracheophyta</taxon>
        <taxon>Spermatophyta</taxon>
        <taxon>Magnoliopsida</taxon>
        <taxon>eudicotyledons</taxon>
        <taxon>Gunneridae</taxon>
        <taxon>Pentapetalae</taxon>
        <taxon>rosids</taxon>
        <taxon>fabids</taxon>
        <taxon>Fagales</taxon>
        <taxon>Fagaceae</taxon>
        <taxon>Castanea</taxon>
    </lineage>
</organism>
<reference evidence="3" key="1">
    <citation type="submission" date="2020-03" db="EMBL/GenBank/DDBJ databases">
        <title>Castanea mollissima Vanexum genome sequencing.</title>
        <authorList>
            <person name="Staton M."/>
        </authorList>
    </citation>
    <scope>NUCLEOTIDE SEQUENCE</scope>
    <source>
        <tissue evidence="3">Leaf</tissue>
    </source>
</reference>
<dbReference type="EMBL" id="JRKL02000273">
    <property type="protein sequence ID" value="KAF3973140.1"/>
    <property type="molecule type" value="Genomic_DNA"/>
</dbReference>
<proteinExistence type="predicted"/>
<evidence type="ECO:0000313" key="3">
    <source>
        <dbReference type="EMBL" id="KAF3973140.1"/>
    </source>
</evidence>
<protein>
    <recommendedName>
        <fullName evidence="2">Apple domain-containing protein</fullName>
    </recommendedName>
</protein>
<dbReference type="InterPro" id="IPR003609">
    <property type="entry name" value="Pan_app"/>
</dbReference>
<dbReference type="Pfam" id="PF08276">
    <property type="entry name" value="PAN_2"/>
    <property type="match status" value="1"/>
</dbReference>
<feature type="signal peptide" evidence="1">
    <location>
        <begin position="1"/>
        <end position="28"/>
    </location>
</feature>
<keyword evidence="1" id="KW-0732">Signal</keyword>
<sequence>MDYKKNPWPMMLSFLFICLSLNNHPSLGVDTISADQPLSGDQTIISNGWNFELGFFTPDSAAFMVGKYQAVEFTLVSTKDTICLKGFQATSSNNWNLSDFSAGCARKTSLQCGNDSLANGKRDEFWEMPNMKLPDHPQTVAVGNSSECESTYLNNCSCTAYAYGHHCSIWIGDLLNLQQLTSSDTNGGTLYLKLAASELSSKAITIAMVLV</sequence>
<dbReference type="PANTHER" id="PTHR32444:SF247">
    <property type="entry name" value="OS01G0958200 PROTEIN"/>
    <property type="match status" value="1"/>
</dbReference>